<keyword evidence="2" id="KW-1185">Reference proteome</keyword>
<proteinExistence type="predicted"/>
<accession>A0A3M7RK10</accession>
<dbReference type="Proteomes" id="UP000276133">
    <property type="component" value="Unassembled WGS sequence"/>
</dbReference>
<reference evidence="1 2" key="1">
    <citation type="journal article" date="2018" name="Sci. Rep.">
        <title>Genomic signatures of local adaptation to the degree of environmental predictability in rotifers.</title>
        <authorList>
            <person name="Franch-Gras L."/>
            <person name="Hahn C."/>
            <person name="Garcia-Roger E.M."/>
            <person name="Carmona M.J."/>
            <person name="Serra M."/>
            <person name="Gomez A."/>
        </authorList>
    </citation>
    <scope>NUCLEOTIDE SEQUENCE [LARGE SCALE GENOMIC DNA]</scope>
    <source>
        <strain evidence="1">HYR1</strain>
    </source>
</reference>
<evidence type="ECO:0000313" key="1">
    <source>
        <dbReference type="EMBL" id="RNA23638.1"/>
    </source>
</evidence>
<sequence>MKFITNLLASFSLRCWFFENLKVTFKIWKMLYNFSDQQDKQTSNNPQNLLLNTDTVMVSENFGSLSAWNNTDIN</sequence>
<dbReference type="EMBL" id="REGN01003245">
    <property type="protein sequence ID" value="RNA23638.1"/>
    <property type="molecule type" value="Genomic_DNA"/>
</dbReference>
<name>A0A3M7RK10_BRAPC</name>
<dbReference type="AlphaFoldDB" id="A0A3M7RK10"/>
<gene>
    <name evidence="1" type="ORF">BpHYR1_014719</name>
</gene>
<organism evidence="1 2">
    <name type="scientific">Brachionus plicatilis</name>
    <name type="common">Marine rotifer</name>
    <name type="synonym">Brachionus muelleri</name>
    <dbReference type="NCBI Taxonomy" id="10195"/>
    <lineage>
        <taxon>Eukaryota</taxon>
        <taxon>Metazoa</taxon>
        <taxon>Spiralia</taxon>
        <taxon>Gnathifera</taxon>
        <taxon>Rotifera</taxon>
        <taxon>Eurotatoria</taxon>
        <taxon>Monogononta</taxon>
        <taxon>Pseudotrocha</taxon>
        <taxon>Ploima</taxon>
        <taxon>Brachionidae</taxon>
        <taxon>Brachionus</taxon>
    </lineage>
</organism>
<evidence type="ECO:0000313" key="2">
    <source>
        <dbReference type="Proteomes" id="UP000276133"/>
    </source>
</evidence>
<comment type="caution">
    <text evidence="1">The sequence shown here is derived from an EMBL/GenBank/DDBJ whole genome shotgun (WGS) entry which is preliminary data.</text>
</comment>
<protein>
    <submittedName>
        <fullName evidence="1">Uncharacterized protein</fullName>
    </submittedName>
</protein>